<keyword evidence="3 5" id="KW-0697">Rotamase</keyword>
<proteinExistence type="predicted"/>
<dbReference type="SUPFAM" id="SSF54534">
    <property type="entry name" value="FKBP-like"/>
    <property type="match status" value="1"/>
</dbReference>
<accession>A0AAV7HSU0</accession>
<evidence type="ECO:0000313" key="9">
    <source>
        <dbReference type="Proteomes" id="UP000775213"/>
    </source>
</evidence>
<evidence type="ECO:0000256" key="6">
    <source>
        <dbReference type="SAM" id="Phobius"/>
    </source>
</evidence>
<reference evidence="8 9" key="1">
    <citation type="journal article" date="2021" name="Hortic Res">
        <title>Chromosome-scale assembly of the Dendrobium chrysotoxum genome enhances the understanding of orchid evolution.</title>
        <authorList>
            <person name="Zhang Y."/>
            <person name="Zhang G.Q."/>
            <person name="Zhang D."/>
            <person name="Liu X.D."/>
            <person name="Xu X.Y."/>
            <person name="Sun W.H."/>
            <person name="Yu X."/>
            <person name="Zhu X."/>
            <person name="Wang Z.W."/>
            <person name="Zhao X."/>
            <person name="Zhong W.Y."/>
            <person name="Chen H."/>
            <person name="Yin W.L."/>
            <person name="Huang T."/>
            <person name="Niu S.C."/>
            <person name="Liu Z.J."/>
        </authorList>
    </citation>
    <scope>NUCLEOTIDE SEQUENCE [LARGE SCALE GENOMIC DNA]</scope>
    <source>
        <strain evidence="8">Lindl</strain>
    </source>
</reference>
<dbReference type="Gene3D" id="3.10.50.40">
    <property type="match status" value="1"/>
</dbReference>
<dbReference type="InterPro" id="IPR001179">
    <property type="entry name" value="PPIase_FKBP_dom"/>
</dbReference>
<name>A0AAV7HSU0_DENCH</name>
<keyword evidence="9" id="KW-1185">Reference proteome</keyword>
<dbReference type="GO" id="GO:0005783">
    <property type="term" value="C:endoplasmic reticulum"/>
    <property type="evidence" value="ECO:0007669"/>
    <property type="project" value="TreeGrafter"/>
</dbReference>
<keyword evidence="6" id="KW-0472">Membrane</keyword>
<dbReference type="GO" id="GO:0003755">
    <property type="term" value="F:peptidyl-prolyl cis-trans isomerase activity"/>
    <property type="evidence" value="ECO:0007669"/>
    <property type="project" value="UniProtKB-KW"/>
</dbReference>
<organism evidence="8 9">
    <name type="scientific">Dendrobium chrysotoxum</name>
    <name type="common">Orchid</name>
    <dbReference type="NCBI Taxonomy" id="161865"/>
    <lineage>
        <taxon>Eukaryota</taxon>
        <taxon>Viridiplantae</taxon>
        <taxon>Streptophyta</taxon>
        <taxon>Embryophyta</taxon>
        <taxon>Tracheophyta</taxon>
        <taxon>Spermatophyta</taxon>
        <taxon>Magnoliopsida</taxon>
        <taxon>Liliopsida</taxon>
        <taxon>Asparagales</taxon>
        <taxon>Orchidaceae</taxon>
        <taxon>Epidendroideae</taxon>
        <taxon>Malaxideae</taxon>
        <taxon>Dendrobiinae</taxon>
        <taxon>Dendrobium</taxon>
    </lineage>
</organism>
<evidence type="ECO:0000256" key="5">
    <source>
        <dbReference type="PROSITE-ProRule" id="PRU00277"/>
    </source>
</evidence>
<dbReference type="EMBL" id="JAGFBR010000001">
    <property type="protein sequence ID" value="KAH0470628.1"/>
    <property type="molecule type" value="Genomic_DNA"/>
</dbReference>
<comment type="caution">
    <text evidence="8">The sequence shown here is derived from an EMBL/GenBank/DDBJ whole genome shotgun (WGS) entry which is preliminary data.</text>
</comment>
<dbReference type="PROSITE" id="PS50059">
    <property type="entry name" value="FKBP_PPIASE"/>
    <property type="match status" value="1"/>
</dbReference>
<dbReference type="Pfam" id="PF00254">
    <property type="entry name" value="FKBP_C"/>
    <property type="match status" value="1"/>
</dbReference>
<protein>
    <recommendedName>
        <fullName evidence="2 5">peptidylprolyl isomerase</fullName>
        <ecNumber evidence="2 5">5.2.1.8</ecNumber>
    </recommendedName>
</protein>
<evidence type="ECO:0000256" key="4">
    <source>
        <dbReference type="ARBA" id="ARBA00023235"/>
    </source>
</evidence>
<evidence type="ECO:0000256" key="3">
    <source>
        <dbReference type="ARBA" id="ARBA00023110"/>
    </source>
</evidence>
<dbReference type="AlphaFoldDB" id="A0AAV7HSU0"/>
<dbReference type="PANTHER" id="PTHR45779:SF6">
    <property type="entry name" value="PEPTIDYL-PROLYL CIS-TRANS ISOMERASE FKBP15-1"/>
    <property type="match status" value="1"/>
</dbReference>
<comment type="catalytic activity">
    <reaction evidence="1 5">
        <text>[protein]-peptidylproline (omega=180) = [protein]-peptidylproline (omega=0)</text>
        <dbReference type="Rhea" id="RHEA:16237"/>
        <dbReference type="Rhea" id="RHEA-COMP:10747"/>
        <dbReference type="Rhea" id="RHEA-COMP:10748"/>
        <dbReference type="ChEBI" id="CHEBI:83833"/>
        <dbReference type="ChEBI" id="CHEBI:83834"/>
        <dbReference type="EC" id="5.2.1.8"/>
    </reaction>
</comment>
<dbReference type="PANTHER" id="PTHR45779">
    <property type="entry name" value="PEPTIDYLPROLYL ISOMERASE"/>
    <property type="match status" value="1"/>
</dbReference>
<keyword evidence="6" id="KW-0812">Transmembrane</keyword>
<dbReference type="EC" id="5.2.1.8" evidence="2 5"/>
<evidence type="ECO:0000256" key="2">
    <source>
        <dbReference type="ARBA" id="ARBA00013194"/>
    </source>
</evidence>
<sequence>MGWRESWKLCSLRGRASARLRLLSLLKPRMGAIEAIEIVRGQQVALAKSKVGLRAIVARREKWEMDRVLIVALVFATLLLVVSAKKSSDVMDLQIGVKYKLETYSIQSHKVDRVKVHYRGYPIEFELGNFQVIKGWDQGQLGMCVGEKRKLKIPSKLGYAAQGSPPKIPGGATLIFDTELVAVIGKTSSINQSTEGNEEL</sequence>
<keyword evidence="4 5" id="KW-0413">Isomerase</keyword>
<gene>
    <name evidence="8" type="ORF">IEQ34_000351</name>
</gene>
<keyword evidence="6" id="KW-1133">Transmembrane helix</keyword>
<dbReference type="InterPro" id="IPR044609">
    <property type="entry name" value="FKBP2/11"/>
</dbReference>
<feature type="transmembrane region" description="Helical" evidence="6">
    <location>
        <begin position="68"/>
        <end position="84"/>
    </location>
</feature>
<feature type="domain" description="PPIase FKBP-type" evidence="7">
    <location>
        <begin position="92"/>
        <end position="184"/>
    </location>
</feature>
<dbReference type="Proteomes" id="UP000775213">
    <property type="component" value="Unassembled WGS sequence"/>
</dbReference>
<evidence type="ECO:0000259" key="7">
    <source>
        <dbReference type="PROSITE" id="PS50059"/>
    </source>
</evidence>
<evidence type="ECO:0000313" key="8">
    <source>
        <dbReference type="EMBL" id="KAH0470628.1"/>
    </source>
</evidence>
<dbReference type="InterPro" id="IPR046357">
    <property type="entry name" value="PPIase_dom_sf"/>
</dbReference>
<evidence type="ECO:0000256" key="1">
    <source>
        <dbReference type="ARBA" id="ARBA00000971"/>
    </source>
</evidence>